<organism evidence="3 4">
    <name type="scientific">Polyplax serrata</name>
    <name type="common">Common mouse louse</name>
    <dbReference type="NCBI Taxonomy" id="468196"/>
    <lineage>
        <taxon>Eukaryota</taxon>
        <taxon>Metazoa</taxon>
        <taxon>Ecdysozoa</taxon>
        <taxon>Arthropoda</taxon>
        <taxon>Hexapoda</taxon>
        <taxon>Insecta</taxon>
        <taxon>Pterygota</taxon>
        <taxon>Neoptera</taxon>
        <taxon>Paraneoptera</taxon>
        <taxon>Psocodea</taxon>
        <taxon>Troctomorpha</taxon>
        <taxon>Phthiraptera</taxon>
        <taxon>Anoplura</taxon>
        <taxon>Polyplacidae</taxon>
        <taxon>Polyplax</taxon>
    </lineage>
</organism>
<dbReference type="EMBL" id="JAWJWF010000045">
    <property type="protein sequence ID" value="KAK6627648.1"/>
    <property type="molecule type" value="Genomic_DNA"/>
</dbReference>
<feature type="signal peptide" evidence="2">
    <location>
        <begin position="1"/>
        <end position="20"/>
    </location>
</feature>
<comment type="caution">
    <text evidence="3">The sequence shown here is derived from an EMBL/GenBank/DDBJ whole genome shotgun (WGS) entry which is preliminary data.</text>
</comment>
<keyword evidence="2" id="KW-0732">Signal</keyword>
<protein>
    <submittedName>
        <fullName evidence="3">Uncharacterized protein</fullName>
    </submittedName>
</protein>
<evidence type="ECO:0000313" key="3">
    <source>
        <dbReference type="EMBL" id="KAK6627648.1"/>
    </source>
</evidence>
<evidence type="ECO:0000256" key="1">
    <source>
        <dbReference type="SAM" id="MobiDB-lite"/>
    </source>
</evidence>
<feature type="region of interest" description="Disordered" evidence="1">
    <location>
        <begin position="79"/>
        <end position="98"/>
    </location>
</feature>
<accession>A0ABR1AUY0</accession>
<evidence type="ECO:0000256" key="2">
    <source>
        <dbReference type="SAM" id="SignalP"/>
    </source>
</evidence>
<dbReference type="Proteomes" id="UP001359485">
    <property type="component" value="Unassembled WGS sequence"/>
</dbReference>
<proteinExistence type="predicted"/>
<feature type="chain" id="PRO_5045792534" evidence="2">
    <location>
        <begin position="21"/>
        <end position="150"/>
    </location>
</feature>
<sequence length="150" mass="17549">MVNTSSVLLVLQMMFVGLVADTTESKTNITSPRDRTSDDYLLLRYLLPEKGDEKMMNDTGREPRSMRAEYAFSYYDNYNRRTDNPTRRQERPRKKDNHHHGIHVANWRWDEIGVFFTFTCFVVVTGLAKVGELHQSPTTIPSYAKNTQRR</sequence>
<name>A0ABR1AUY0_POLSC</name>
<keyword evidence="4" id="KW-1185">Reference proteome</keyword>
<gene>
    <name evidence="3" type="ORF">RUM44_010127</name>
</gene>
<evidence type="ECO:0000313" key="4">
    <source>
        <dbReference type="Proteomes" id="UP001359485"/>
    </source>
</evidence>
<feature type="compositionally biased region" description="Basic and acidic residues" evidence="1">
    <location>
        <begin position="79"/>
        <end position="89"/>
    </location>
</feature>
<reference evidence="3 4" key="1">
    <citation type="submission" date="2023-09" db="EMBL/GenBank/DDBJ databases">
        <title>Genomes of two closely related lineages of the louse Polyplax serrata with different host specificities.</title>
        <authorList>
            <person name="Martinu J."/>
            <person name="Tarabai H."/>
            <person name="Stefka J."/>
            <person name="Hypsa V."/>
        </authorList>
    </citation>
    <scope>NUCLEOTIDE SEQUENCE [LARGE SCALE GENOMIC DNA]</scope>
    <source>
        <strain evidence="3">98ZLc_SE</strain>
    </source>
</reference>